<dbReference type="AlphaFoldDB" id="A0A3P6ACS0"/>
<feature type="compositionally biased region" description="Polar residues" evidence="1">
    <location>
        <begin position="21"/>
        <end position="32"/>
    </location>
</feature>
<feature type="region of interest" description="Disordered" evidence="1">
    <location>
        <begin position="129"/>
        <end position="210"/>
    </location>
</feature>
<feature type="compositionally biased region" description="Low complexity" evidence="1">
    <location>
        <begin position="90"/>
        <end position="101"/>
    </location>
</feature>
<feature type="compositionally biased region" description="Basic and acidic residues" evidence="1">
    <location>
        <begin position="189"/>
        <end position="204"/>
    </location>
</feature>
<dbReference type="PANTHER" id="PTHR37187:SF9">
    <property type="entry name" value="BNAA03G48470D PROTEIN"/>
    <property type="match status" value="1"/>
</dbReference>
<gene>
    <name evidence="2" type="ORF">BRAA03T14188Z</name>
</gene>
<proteinExistence type="predicted"/>
<evidence type="ECO:0000256" key="1">
    <source>
        <dbReference type="SAM" id="MobiDB-lite"/>
    </source>
</evidence>
<feature type="region of interest" description="Disordered" evidence="1">
    <location>
        <begin position="1"/>
        <end position="114"/>
    </location>
</feature>
<dbReference type="EMBL" id="LR031572">
    <property type="protein sequence ID" value="VDC82970.1"/>
    <property type="molecule type" value="Genomic_DNA"/>
</dbReference>
<sequence length="232" mass="24536">MPPGAKKRKAAKKKQQQQEASSPQTNLIPTTNHESREEDDVRIEKEVGLDTDERIEITDSSRDHDKNSSSSSSSSSSDDESSEVKKESGESVSEAVTVSSVPNQPIPIAGDAPFMGSTANVIVESIGLMDSTTPPSDTLISNESSLPKPNEITAQVSLASDEVKQASSSAADSGKEENEGETSTLVPEGSKESEATSSHEEEAVVRPTHGVAQRTSWLSCCGLFDVVTGSSR</sequence>
<reference evidence="2" key="1">
    <citation type="submission" date="2018-11" db="EMBL/GenBank/DDBJ databases">
        <authorList>
            <consortium name="Genoscope - CEA"/>
            <person name="William W."/>
        </authorList>
    </citation>
    <scope>NUCLEOTIDE SEQUENCE</scope>
</reference>
<evidence type="ECO:0000313" key="2">
    <source>
        <dbReference type="EMBL" id="VDC82970.1"/>
    </source>
</evidence>
<feature type="compositionally biased region" description="Basic and acidic residues" evidence="1">
    <location>
        <begin position="42"/>
        <end position="67"/>
    </location>
</feature>
<accession>A0A3P6ACS0</accession>
<feature type="compositionally biased region" description="Polar residues" evidence="1">
    <location>
        <begin position="130"/>
        <end position="158"/>
    </location>
</feature>
<organism evidence="2">
    <name type="scientific">Brassica campestris</name>
    <name type="common">Field mustard</name>
    <dbReference type="NCBI Taxonomy" id="3711"/>
    <lineage>
        <taxon>Eukaryota</taxon>
        <taxon>Viridiplantae</taxon>
        <taxon>Streptophyta</taxon>
        <taxon>Embryophyta</taxon>
        <taxon>Tracheophyta</taxon>
        <taxon>Spermatophyta</taxon>
        <taxon>Magnoliopsida</taxon>
        <taxon>eudicotyledons</taxon>
        <taxon>Gunneridae</taxon>
        <taxon>Pentapetalae</taxon>
        <taxon>rosids</taxon>
        <taxon>malvids</taxon>
        <taxon>Brassicales</taxon>
        <taxon>Brassicaceae</taxon>
        <taxon>Brassiceae</taxon>
        <taxon>Brassica</taxon>
    </lineage>
</organism>
<feature type="compositionally biased region" description="Basic residues" evidence="1">
    <location>
        <begin position="1"/>
        <end position="15"/>
    </location>
</feature>
<protein>
    <submittedName>
        <fullName evidence="2">Uncharacterized protein</fullName>
    </submittedName>
</protein>
<dbReference type="PANTHER" id="PTHR37187">
    <property type="entry name" value="EXPRESSED PROTEIN"/>
    <property type="match status" value="1"/>
</dbReference>
<name>A0A3P6ACS0_BRACM</name>